<dbReference type="PANTHER" id="PTHR46206:SF2">
    <property type="entry name" value="CYTOCHROME P450 MONOOXYGENASE AUSG-RELATED"/>
    <property type="match status" value="1"/>
</dbReference>
<reference evidence="11 12" key="1">
    <citation type="journal article" date="2012" name="PLoS Pathog.">
        <title>Diverse lifestyles and strategies of plant pathogenesis encoded in the genomes of eighteen Dothideomycetes fungi.</title>
        <authorList>
            <person name="Ohm R.A."/>
            <person name="Feau N."/>
            <person name="Henrissat B."/>
            <person name="Schoch C.L."/>
            <person name="Horwitz B.A."/>
            <person name="Barry K.W."/>
            <person name="Condon B.J."/>
            <person name="Copeland A.C."/>
            <person name="Dhillon B."/>
            <person name="Glaser F."/>
            <person name="Hesse C.N."/>
            <person name="Kosti I."/>
            <person name="LaButti K."/>
            <person name="Lindquist E.A."/>
            <person name="Lucas S."/>
            <person name="Salamov A.A."/>
            <person name="Bradshaw R.E."/>
            <person name="Ciuffetti L."/>
            <person name="Hamelin R.C."/>
            <person name="Kema G.H.J."/>
            <person name="Lawrence C."/>
            <person name="Scott J.A."/>
            <person name="Spatafora J.W."/>
            <person name="Turgeon B.G."/>
            <person name="de Wit P.J.G.M."/>
            <person name="Zhong S."/>
            <person name="Goodwin S.B."/>
            <person name="Grigoriev I.V."/>
        </authorList>
    </citation>
    <scope>NUCLEOTIDE SEQUENCE [LARGE SCALE GENOMIC DNA]</scope>
    <source>
        <strain evidence="12">28A</strain>
    </source>
</reference>
<evidence type="ECO:0000256" key="7">
    <source>
        <dbReference type="ARBA" id="ARBA00023004"/>
    </source>
</evidence>
<name>R0IAU9_EXST2</name>
<evidence type="ECO:0000256" key="6">
    <source>
        <dbReference type="ARBA" id="ARBA00023002"/>
    </source>
</evidence>
<evidence type="ECO:0000256" key="2">
    <source>
        <dbReference type="ARBA" id="ARBA00004685"/>
    </source>
</evidence>
<dbReference type="Pfam" id="PF00067">
    <property type="entry name" value="p450"/>
    <property type="match status" value="1"/>
</dbReference>
<evidence type="ECO:0008006" key="13">
    <source>
        <dbReference type="Google" id="ProtNLM"/>
    </source>
</evidence>
<dbReference type="CDD" id="cd11041">
    <property type="entry name" value="CYP503A1-like"/>
    <property type="match status" value="1"/>
</dbReference>
<comment type="cofactor">
    <cofactor evidence="1 9">
        <name>heme</name>
        <dbReference type="ChEBI" id="CHEBI:30413"/>
    </cofactor>
</comment>
<dbReference type="GO" id="GO:0016705">
    <property type="term" value="F:oxidoreductase activity, acting on paired donors, with incorporation or reduction of molecular oxygen"/>
    <property type="evidence" value="ECO:0007669"/>
    <property type="project" value="InterPro"/>
</dbReference>
<feature type="binding site" description="axial binding residue" evidence="9">
    <location>
        <position position="438"/>
    </location>
    <ligand>
        <name>heme</name>
        <dbReference type="ChEBI" id="CHEBI:30413"/>
    </ligand>
    <ligandPart>
        <name>Fe</name>
        <dbReference type="ChEBI" id="CHEBI:18248"/>
    </ligandPart>
</feature>
<keyword evidence="7 9" id="KW-0408">Iron</keyword>
<comment type="similarity">
    <text evidence="3 10">Belongs to the cytochrome P450 family.</text>
</comment>
<reference evidence="11 12" key="2">
    <citation type="journal article" date="2013" name="PLoS Genet.">
        <title>Comparative genome structure, secondary metabolite, and effector coding capacity across Cochliobolus pathogens.</title>
        <authorList>
            <person name="Condon B.J."/>
            <person name="Leng Y."/>
            <person name="Wu D."/>
            <person name="Bushley K.E."/>
            <person name="Ohm R.A."/>
            <person name="Otillar R."/>
            <person name="Martin J."/>
            <person name="Schackwitz W."/>
            <person name="Grimwood J."/>
            <person name="MohdZainudin N."/>
            <person name="Xue C."/>
            <person name="Wang R."/>
            <person name="Manning V.A."/>
            <person name="Dhillon B."/>
            <person name="Tu Z.J."/>
            <person name="Steffenson B.J."/>
            <person name="Salamov A."/>
            <person name="Sun H."/>
            <person name="Lowry S."/>
            <person name="LaButti K."/>
            <person name="Han J."/>
            <person name="Copeland A."/>
            <person name="Lindquist E."/>
            <person name="Barry K."/>
            <person name="Schmutz J."/>
            <person name="Baker S.E."/>
            <person name="Ciuffetti L.M."/>
            <person name="Grigoriev I.V."/>
            <person name="Zhong S."/>
            <person name="Turgeon B.G."/>
        </authorList>
    </citation>
    <scope>NUCLEOTIDE SEQUENCE [LARGE SCALE GENOMIC DNA]</scope>
    <source>
        <strain evidence="12">28A</strain>
    </source>
</reference>
<dbReference type="PRINTS" id="PR00465">
    <property type="entry name" value="EP450IV"/>
</dbReference>
<evidence type="ECO:0000256" key="9">
    <source>
        <dbReference type="PIRSR" id="PIRSR602403-1"/>
    </source>
</evidence>
<dbReference type="InterPro" id="IPR001128">
    <property type="entry name" value="Cyt_P450"/>
</dbReference>
<keyword evidence="5 9" id="KW-0479">Metal-binding</keyword>
<dbReference type="PANTHER" id="PTHR46206">
    <property type="entry name" value="CYTOCHROME P450"/>
    <property type="match status" value="1"/>
</dbReference>
<dbReference type="GO" id="GO:0005506">
    <property type="term" value="F:iron ion binding"/>
    <property type="evidence" value="ECO:0007669"/>
    <property type="project" value="InterPro"/>
</dbReference>
<keyword evidence="4 9" id="KW-0349">Heme</keyword>
<proteinExistence type="inferred from homology"/>
<evidence type="ECO:0000313" key="11">
    <source>
        <dbReference type="EMBL" id="EOA82545.1"/>
    </source>
</evidence>
<dbReference type="STRING" id="671987.R0IAU9"/>
<dbReference type="InterPro" id="IPR036396">
    <property type="entry name" value="Cyt_P450_sf"/>
</dbReference>
<keyword evidence="12" id="KW-1185">Reference proteome</keyword>
<evidence type="ECO:0000256" key="4">
    <source>
        <dbReference type="ARBA" id="ARBA00022617"/>
    </source>
</evidence>
<dbReference type="SUPFAM" id="SSF48264">
    <property type="entry name" value="Cytochrome P450"/>
    <property type="match status" value="1"/>
</dbReference>
<accession>R0IAU9</accession>
<evidence type="ECO:0000256" key="10">
    <source>
        <dbReference type="RuleBase" id="RU000461"/>
    </source>
</evidence>
<keyword evidence="6 10" id="KW-0560">Oxidoreductase</keyword>
<dbReference type="EMBL" id="KB908844">
    <property type="protein sequence ID" value="EOA82545.1"/>
    <property type="molecule type" value="Genomic_DNA"/>
</dbReference>
<keyword evidence="8 10" id="KW-0503">Monooxygenase</keyword>
<dbReference type="Gene3D" id="1.10.630.10">
    <property type="entry name" value="Cytochrome P450"/>
    <property type="match status" value="1"/>
</dbReference>
<dbReference type="GO" id="GO:0004497">
    <property type="term" value="F:monooxygenase activity"/>
    <property type="evidence" value="ECO:0007669"/>
    <property type="project" value="UniProtKB-KW"/>
</dbReference>
<gene>
    <name evidence="11" type="ORF">SETTUDRAFT_34108</name>
</gene>
<evidence type="ECO:0000256" key="3">
    <source>
        <dbReference type="ARBA" id="ARBA00010617"/>
    </source>
</evidence>
<dbReference type="InterPro" id="IPR017972">
    <property type="entry name" value="Cyt_P450_CS"/>
</dbReference>
<dbReference type="PROSITE" id="PS00086">
    <property type="entry name" value="CYTOCHROME_P450"/>
    <property type="match status" value="1"/>
</dbReference>
<organism evidence="11 12">
    <name type="scientific">Exserohilum turcicum (strain 28A)</name>
    <name type="common">Northern leaf blight fungus</name>
    <name type="synonym">Setosphaeria turcica</name>
    <dbReference type="NCBI Taxonomy" id="671987"/>
    <lineage>
        <taxon>Eukaryota</taxon>
        <taxon>Fungi</taxon>
        <taxon>Dikarya</taxon>
        <taxon>Ascomycota</taxon>
        <taxon>Pezizomycotina</taxon>
        <taxon>Dothideomycetes</taxon>
        <taxon>Pleosporomycetidae</taxon>
        <taxon>Pleosporales</taxon>
        <taxon>Pleosporineae</taxon>
        <taxon>Pleosporaceae</taxon>
        <taxon>Exserohilum</taxon>
    </lineage>
</organism>
<dbReference type="AlphaFoldDB" id="R0IAU9"/>
<dbReference type="GO" id="GO:0020037">
    <property type="term" value="F:heme binding"/>
    <property type="evidence" value="ECO:0007669"/>
    <property type="project" value="InterPro"/>
</dbReference>
<dbReference type="HOGENOM" id="CLU_022195_0_3_1"/>
<dbReference type="Proteomes" id="UP000016935">
    <property type="component" value="Unassembled WGS sequence"/>
</dbReference>
<evidence type="ECO:0000313" key="12">
    <source>
        <dbReference type="Proteomes" id="UP000016935"/>
    </source>
</evidence>
<dbReference type="OrthoDB" id="1844152at2759"/>
<dbReference type="eggNOG" id="KOG0156">
    <property type="taxonomic scope" value="Eukaryota"/>
</dbReference>
<protein>
    <recommendedName>
        <fullName evidence="13">Cytochrome P450</fullName>
    </recommendedName>
</protein>
<dbReference type="RefSeq" id="XP_008029427.1">
    <property type="nucleotide sequence ID" value="XM_008031236.1"/>
</dbReference>
<evidence type="ECO:0000256" key="1">
    <source>
        <dbReference type="ARBA" id="ARBA00001971"/>
    </source>
</evidence>
<evidence type="ECO:0000256" key="8">
    <source>
        <dbReference type="ARBA" id="ARBA00023033"/>
    </source>
</evidence>
<evidence type="ECO:0000256" key="5">
    <source>
        <dbReference type="ARBA" id="ARBA00022723"/>
    </source>
</evidence>
<comment type="pathway">
    <text evidence="2">Mycotoxin biosynthesis.</text>
</comment>
<dbReference type="GeneID" id="19403858"/>
<dbReference type="InterPro" id="IPR002403">
    <property type="entry name" value="Cyt_P450_E_grp-IV"/>
</dbReference>
<sequence length="498" mass="56340">MSFDFLFGFRTWTLVFILASTYLFRSRRRSPFPPVNQYPGDFLNRKAYREYSQNAESLIAQGLAKHKGPITLRAPNAEKIILPASLTAWVKSNKDLDHRELVRQDFYAGLPGFEVQDALHSRGDLLLDMVRTKLGQNDSIMPTVNASLAKAMQIHFGEGEDWHPIDWQKDTTGIISRAASSIFIGPELCDDPEWLEIIQGYVGAFFTAVNELHAYPAWTRPIVQRFLPNAANCRKYMARARVITKELLEKRQKEIKKAQLEGRAPPEYNDALTWTQAVSDSTLDPGEIQLSLAMAALFTTSELFRQVLIDIASNPSIIEPLKQEILQQISTHGITVAATNNMVLMDSVLKESQRLSAACVGLERVALKDLTMPDGNKLPRGSHIMVDCQDLWNPAGYPNPEQFDGYRFLRKREAGDKFSQFVQSGPDYSVFGGGRHTCPGRYFANNELKLAMAHILLKYDIRVANSHQSKPMQMGVYRMVDPVVPFEVYYTHIVLNEH</sequence>